<dbReference type="Proteomes" id="UP000585614">
    <property type="component" value="Unassembled WGS sequence"/>
</dbReference>
<keyword evidence="1" id="KW-1133">Transmembrane helix</keyword>
<dbReference type="EMBL" id="JACAGC010000020">
    <property type="protein sequence ID" value="KAF6298905.1"/>
    <property type="molecule type" value="Genomic_DNA"/>
</dbReference>
<evidence type="ECO:0000313" key="2">
    <source>
        <dbReference type="EMBL" id="KAF6298905.1"/>
    </source>
</evidence>
<evidence type="ECO:0000256" key="1">
    <source>
        <dbReference type="SAM" id="Phobius"/>
    </source>
</evidence>
<dbReference type="AlphaFoldDB" id="A0A7J7TEE2"/>
<accession>A0A7J7TEE2</accession>
<protein>
    <submittedName>
        <fullName evidence="2">Uncharacterized protein</fullName>
    </submittedName>
</protein>
<gene>
    <name evidence="2" type="ORF">mRhiFer1_008944</name>
</gene>
<evidence type="ECO:0000313" key="3">
    <source>
        <dbReference type="Proteomes" id="UP000585614"/>
    </source>
</evidence>
<feature type="transmembrane region" description="Helical" evidence="1">
    <location>
        <begin position="12"/>
        <end position="31"/>
    </location>
</feature>
<reference evidence="2 3" key="1">
    <citation type="journal article" date="2020" name="Nature">
        <title>Six reference-quality genomes reveal evolution of bat adaptations.</title>
        <authorList>
            <person name="Jebb D."/>
            <person name="Huang Z."/>
            <person name="Pippel M."/>
            <person name="Hughes G.M."/>
            <person name="Lavrichenko K."/>
            <person name="Devanna P."/>
            <person name="Winkler S."/>
            <person name="Jermiin L.S."/>
            <person name="Skirmuntt E.C."/>
            <person name="Katzourakis A."/>
            <person name="Burkitt-Gray L."/>
            <person name="Ray D.A."/>
            <person name="Sullivan K.A.M."/>
            <person name="Roscito J.G."/>
            <person name="Kirilenko B.M."/>
            <person name="Davalos L.M."/>
            <person name="Corthals A.P."/>
            <person name="Power M.L."/>
            <person name="Jones G."/>
            <person name="Ransome R.D."/>
            <person name="Dechmann D.K.N."/>
            <person name="Locatelli A.G."/>
            <person name="Puechmaille S.J."/>
            <person name="Fedrigo O."/>
            <person name="Jarvis E.D."/>
            <person name="Hiller M."/>
            <person name="Vernes S.C."/>
            <person name="Myers E.W."/>
            <person name="Teeling E.C."/>
        </authorList>
    </citation>
    <scope>NUCLEOTIDE SEQUENCE [LARGE SCALE GENOMIC DNA]</scope>
    <source>
        <strain evidence="2">MRhiFer1</strain>
        <tissue evidence="2">Lung</tissue>
    </source>
</reference>
<sequence length="158" mass="18515">MRFIHQGKRASTGISSLLGFCFIQFFCLPSFCIPSSFSPFLLSFFPFMFHFIYLEFVSILSQVNDDSKNYQLCVRHYVKHSGGINYGYNKTFILKELTLVHNANVYTNIYGKIMMAISTKGHYGCLNREKFMPTLHREIYINRKMALELGLKEWVRFC</sequence>
<organism evidence="2 3">
    <name type="scientific">Rhinolophus ferrumequinum</name>
    <name type="common">Greater horseshoe bat</name>
    <dbReference type="NCBI Taxonomy" id="59479"/>
    <lineage>
        <taxon>Eukaryota</taxon>
        <taxon>Metazoa</taxon>
        <taxon>Chordata</taxon>
        <taxon>Craniata</taxon>
        <taxon>Vertebrata</taxon>
        <taxon>Euteleostomi</taxon>
        <taxon>Mammalia</taxon>
        <taxon>Eutheria</taxon>
        <taxon>Laurasiatheria</taxon>
        <taxon>Chiroptera</taxon>
        <taxon>Yinpterochiroptera</taxon>
        <taxon>Rhinolophoidea</taxon>
        <taxon>Rhinolophidae</taxon>
        <taxon>Rhinolophinae</taxon>
        <taxon>Rhinolophus</taxon>
    </lineage>
</organism>
<comment type="caution">
    <text evidence="2">The sequence shown here is derived from an EMBL/GenBank/DDBJ whole genome shotgun (WGS) entry which is preliminary data.</text>
</comment>
<keyword evidence="1" id="KW-0812">Transmembrane</keyword>
<keyword evidence="1" id="KW-0472">Membrane</keyword>
<proteinExistence type="predicted"/>
<name>A0A7J7TEE2_RHIFE</name>
<feature type="transmembrane region" description="Helical" evidence="1">
    <location>
        <begin position="37"/>
        <end position="60"/>
    </location>
</feature>